<evidence type="ECO:0000256" key="2">
    <source>
        <dbReference type="ARBA" id="ARBA00022553"/>
    </source>
</evidence>
<dbReference type="GO" id="GO:0045944">
    <property type="term" value="P:positive regulation of transcription by RNA polymerase II"/>
    <property type="evidence" value="ECO:0007669"/>
    <property type="project" value="TreeGrafter"/>
</dbReference>
<dbReference type="Proteomes" id="UP001231518">
    <property type="component" value="Chromosome 24"/>
</dbReference>
<comment type="caution">
    <text evidence="7">The sequence shown here is derived from an EMBL/GenBank/DDBJ whole genome shotgun (WGS) entry which is preliminary data.</text>
</comment>
<accession>A0AAD7YH45</accession>
<comment type="subcellular location">
    <subcellularLocation>
        <location evidence="1">Nucleus</location>
    </subcellularLocation>
</comment>
<keyword evidence="8" id="KW-1185">Reference proteome</keyword>
<dbReference type="PANTHER" id="PTHR15528">
    <property type="entry name" value="PEROXISOME PROLIFERATOR ACTIVATED RECEPTOR GAMMA COACTIVATOR 1 PGC-1 -RELATED"/>
    <property type="match status" value="1"/>
</dbReference>
<sequence length="97" mass="11220">MDGLRYGFVTYQRARDAWSAVEASSTFPQYDVGFGGRRAFCGQSYADLDGLEAKHTERAYYGEARPRPIKKDDDLSYEQLLQKMKKDLGQRKRDRKS</sequence>
<keyword evidence="5" id="KW-0804">Transcription</keyword>
<gene>
    <name evidence="7" type="ORF">PYW07_010222</name>
</gene>
<evidence type="ECO:0000256" key="6">
    <source>
        <dbReference type="ARBA" id="ARBA00023242"/>
    </source>
</evidence>
<dbReference type="GO" id="GO:0003723">
    <property type="term" value="F:RNA binding"/>
    <property type="evidence" value="ECO:0007669"/>
    <property type="project" value="UniProtKB-KW"/>
</dbReference>
<evidence type="ECO:0000256" key="4">
    <source>
        <dbReference type="ARBA" id="ARBA00023015"/>
    </source>
</evidence>
<reference evidence="7" key="1">
    <citation type="submission" date="2023-03" db="EMBL/GenBank/DDBJ databases">
        <title>Chromosome-level genomes of two armyworms, Mythimna separata and Mythimna loreyi, provide insights into the biosynthesis and reception of sex pheromones.</title>
        <authorList>
            <person name="Zhao H."/>
        </authorList>
    </citation>
    <scope>NUCLEOTIDE SEQUENCE</scope>
    <source>
        <strain evidence="7">BeijingLab</strain>
        <tissue evidence="7">Pupa</tissue>
    </source>
</reference>
<dbReference type="AlphaFoldDB" id="A0AAD7YH45"/>
<keyword evidence="3" id="KW-0694">RNA-binding</keyword>
<evidence type="ECO:0000313" key="8">
    <source>
        <dbReference type="Proteomes" id="UP001231518"/>
    </source>
</evidence>
<evidence type="ECO:0000256" key="1">
    <source>
        <dbReference type="ARBA" id="ARBA00004123"/>
    </source>
</evidence>
<organism evidence="7 8">
    <name type="scientific">Mythimna separata</name>
    <name type="common">Oriental armyworm</name>
    <name type="synonym">Pseudaletia separata</name>
    <dbReference type="NCBI Taxonomy" id="271217"/>
    <lineage>
        <taxon>Eukaryota</taxon>
        <taxon>Metazoa</taxon>
        <taxon>Ecdysozoa</taxon>
        <taxon>Arthropoda</taxon>
        <taxon>Hexapoda</taxon>
        <taxon>Insecta</taxon>
        <taxon>Pterygota</taxon>
        <taxon>Neoptera</taxon>
        <taxon>Endopterygota</taxon>
        <taxon>Lepidoptera</taxon>
        <taxon>Glossata</taxon>
        <taxon>Ditrysia</taxon>
        <taxon>Noctuoidea</taxon>
        <taxon>Noctuidae</taxon>
        <taxon>Noctuinae</taxon>
        <taxon>Hadenini</taxon>
        <taxon>Mythimna</taxon>
    </lineage>
</organism>
<evidence type="ECO:0000313" key="7">
    <source>
        <dbReference type="EMBL" id="KAJ8715740.1"/>
    </source>
</evidence>
<dbReference type="GO" id="GO:0005634">
    <property type="term" value="C:nucleus"/>
    <property type="evidence" value="ECO:0007669"/>
    <property type="project" value="UniProtKB-SubCell"/>
</dbReference>
<dbReference type="InterPro" id="IPR034605">
    <property type="entry name" value="PGC-1"/>
</dbReference>
<keyword evidence="2" id="KW-0597">Phosphoprotein</keyword>
<dbReference type="EMBL" id="JARGEI010000018">
    <property type="protein sequence ID" value="KAJ8715740.1"/>
    <property type="molecule type" value="Genomic_DNA"/>
</dbReference>
<dbReference type="GO" id="GO:0003712">
    <property type="term" value="F:transcription coregulator activity"/>
    <property type="evidence" value="ECO:0007669"/>
    <property type="project" value="InterPro"/>
</dbReference>
<evidence type="ECO:0000256" key="3">
    <source>
        <dbReference type="ARBA" id="ARBA00022884"/>
    </source>
</evidence>
<evidence type="ECO:0000256" key="5">
    <source>
        <dbReference type="ARBA" id="ARBA00023163"/>
    </source>
</evidence>
<keyword evidence="4" id="KW-0805">Transcription regulation</keyword>
<name>A0AAD7YH45_MYTSE</name>
<proteinExistence type="predicted"/>
<dbReference type="PANTHER" id="PTHR15528:SF11">
    <property type="entry name" value="FI18188P1"/>
    <property type="match status" value="1"/>
</dbReference>
<protein>
    <submittedName>
        <fullName evidence="7">Uncharacterized protein</fullName>
    </submittedName>
</protein>
<keyword evidence="6" id="KW-0539">Nucleus</keyword>